<comment type="similarity">
    <text evidence="1">Belongs to the pecanex family.</text>
</comment>
<protein>
    <recommendedName>
        <fullName evidence="1">Pecanex-like protein</fullName>
    </recommendedName>
</protein>
<keyword evidence="1" id="KW-0812">Transmembrane</keyword>
<evidence type="ECO:0000256" key="1">
    <source>
        <dbReference type="RuleBase" id="RU367089"/>
    </source>
</evidence>
<dbReference type="AlphaFoldDB" id="A0A3P7LJX4"/>
<keyword evidence="4" id="KW-1185">Reference proteome</keyword>
<name>A0A3P7LJX4_DIBLA</name>
<dbReference type="EMBL" id="UYRU01057077">
    <property type="protein sequence ID" value="VDN13690.1"/>
    <property type="molecule type" value="Genomic_DNA"/>
</dbReference>
<feature type="transmembrane region" description="Helical" evidence="1">
    <location>
        <begin position="28"/>
        <end position="49"/>
    </location>
</feature>
<gene>
    <name evidence="3" type="ORF">DILT_LOCUS9521</name>
</gene>
<dbReference type="PANTHER" id="PTHR12372">
    <property type="entry name" value="PECANEX"/>
    <property type="match status" value="1"/>
</dbReference>
<accession>A0A3P7LJX4</accession>
<feature type="non-terminal residue" evidence="3">
    <location>
        <position position="234"/>
    </location>
</feature>
<keyword evidence="1" id="KW-0472">Membrane</keyword>
<dbReference type="GO" id="GO:0016020">
    <property type="term" value="C:membrane"/>
    <property type="evidence" value="ECO:0007669"/>
    <property type="project" value="UniProtKB-SubCell"/>
</dbReference>
<reference evidence="3 4" key="1">
    <citation type="submission" date="2018-11" db="EMBL/GenBank/DDBJ databases">
        <authorList>
            <consortium name="Pathogen Informatics"/>
        </authorList>
    </citation>
    <scope>NUCLEOTIDE SEQUENCE [LARGE SCALE GENOMIC DNA]</scope>
</reference>
<dbReference type="InterPro" id="IPR039797">
    <property type="entry name" value="Pecanex"/>
</dbReference>
<feature type="transmembrane region" description="Helical" evidence="1">
    <location>
        <begin position="56"/>
        <end position="78"/>
    </location>
</feature>
<feature type="region of interest" description="Disordered" evidence="2">
    <location>
        <begin position="192"/>
        <end position="234"/>
    </location>
</feature>
<dbReference type="Proteomes" id="UP000281553">
    <property type="component" value="Unassembled WGS sequence"/>
</dbReference>
<dbReference type="OrthoDB" id="10037631at2759"/>
<dbReference type="PANTHER" id="PTHR12372:SF7">
    <property type="entry name" value="PROTEIN PECANEX"/>
    <property type="match status" value="1"/>
</dbReference>
<evidence type="ECO:0000313" key="4">
    <source>
        <dbReference type="Proteomes" id="UP000281553"/>
    </source>
</evidence>
<feature type="compositionally biased region" description="Polar residues" evidence="2">
    <location>
        <begin position="217"/>
        <end position="234"/>
    </location>
</feature>
<keyword evidence="1" id="KW-1133">Transmembrane helix</keyword>
<organism evidence="3 4">
    <name type="scientific">Dibothriocephalus latus</name>
    <name type="common">Fish tapeworm</name>
    <name type="synonym">Diphyllobothrium latum</name>
    <dbReference type="NCBI Taxonomy" id="60516"/>
    <lineage>
        <taxon>Eukaryota</taxon>
        <taxon>Metazoa</taxon>
        <taxon>Spiralia</taxon>
        <taxon>Lophotrochozoa</taxon>
        <taxon>Platyhelminthes</taxon>
        <taxon>Cestoda</taxon>
        <taxon>Eucestoda</taxon>
        <taxon>Diphyllobothriidea</taxon>
        <taxon>Diphyllobothriidae</taxon>
        <taxon>Dibothriocephalus</taxon>
    </lineage>
</organism>
<comment type="subcellular location">
    <subcellularLocation>
        <location evidence="1">Membrane</location>
        <topology evidence="1">Multi-pass membrane protein</topology>
    </subcellularLocation>
</comment>
<evidence type="ECO:0000313" key="3">
    <source>
        <dbReference type="EMBL" id="VDN13690.1"/>
    </source>
</evidence>
<proteinExistence type="inferred from homology"/>
<evidence type="ECO:0000256" key="2">
    <source>
        <dbReference type="SAM" id="MobiDB-lite"/>
    </source>
</evidence>
<comment type="caution">
    <text evidence="1">Lacks conserved residue(s) required for the propagation of feature annotation.</text>
</comment>
<sequence>MCMIGTIFREGIIASLTGGFFLDPSQGYVVSCIHMYLWLYFFIVPLAITLIKPQSIIAWTVYSVTVVLLVGIIQYLTYRLHKTFDECEPIPQATGFYSDVCSAEATENLKERTYDPTGSALSLDSTCLRTATNVYASVENIEAQCRRIGLAGQCLAGVRMIDNRQDTLNEKPQSTSPIAYLNCSNRDKVGNLEEHGLDGSVNESPDDGLALLRTDTDPYSNLEEANTSAQTVVP</sequence>